<dbReference type="KEGG" id="dbc:MFMK1_001608"/>
<dbReference type="CDD" id="cd11645">
    <property type="entry name" value="Precorrin_2_C20_MT"/>
    <property type="match status" value="1"/>
</dbReference>
<proteinExistence type="inferred from homology"/>
<dbReference type="InterPro" id="IPR000878">
    <property type="entry name" value="4pyrrol_Mease"/>
</dbReference>
<keyword evidence="4 9" id="KW-0489">Methyltransferase</keyword>
<comment type="similarity">
    <text evidence="2 7">Belongs to the precorrin methyltransferase family.</text>
</comment>
<keyword evidence="10" id="KW-1185">Reference proteome</keyword>
<sequence length="238" mass="26484">MNKLYAIGVGPGDPELLTLKAHRILQEVAAIFVPKAKEKEESVALDITRRYIPDGIPVEFLYMPMISCRIKLNDYWEKAAENVLKRLMDGDVAFLTLGDSLTYSTASYLLEAIQRMQPQIKVEFVPGITSFAACAARAGLPLVEGDETLVIVPSVGAEVYLKDMLSKHENCVLMKVSRSFDTIVKVLDELNLKEQTLFISRCGTEKELITNDIDRLRGQQIDYLSLMIVKAGKKGGLS</sequence>
<dbReference type="AlphaFoldDB" id="A0AAU0UNN0"/>
<dbReference type="InterPro" id="IPR014777">
    <property type="entry name" value="4pyrrole_Mease_sub1"/>
</dbReference>
<evidence type="ECO:0000256" key="6">
    <source>
        <dbReference type="ARBA" id="ARBA00022691"/>
    </source>
</evidence>
<evidence type="ECO:0000313" key="9">
    <source>
        <dbReference type="EMBL" id="WRO21787.1"/>
    </source>
</evidence>
<dbReference type="InterPro" id="IPR012382">
    <property type="entry name" value="CobI/CbiL"/>
</dbReference>
<dbReference type="GO" id="GO:0009236">
    <property type="term" value="P:cobalamin biosynthetic process"/>
    <property type="evidence" value="ECO:0007669"/>
    <property type="project" value="UniProtKB-UniRule"/>
</dbReference>
<organism evidence="9 10">
    <name type="scientific">Metallumcola ferriviriculae</name>
    <dbReference type="NCBI Taxonomy" id="3039180"/>
    <lineage>
        <taxon>Bacteria</taxon>
        <taxon>Bacillati</taxon>
        <taxon>Bacillota</taxon>
        <taxon>Clostridia</taxon>
        <taxon>Neomoorellales</taxon>
        <taxon>Desulfitibacteraceae</taxon>
        <taxon>Metallumcola</taxon>
    </lineage>
</organism>
<evidence type="ECO:0000259" key="8">
    <source>
        <dbReference type="Pfam" id="PF00590"/>
    </source>
</evidence>
<keyword evidence="5 9" id="KW-0808">Transferase</keyword>
<dbReference type="GO" id="GO:0030788">
    <property type="term" value="F:precorrin-2 C20-methyltransferase activity"/>
    <property type="evidence" value="ECO:0007669"/>
    <property type="project" value="UniProtKB-EC"/>
</dbReference>
<keyword evidence="6" id="KW-0949">S-adenosyl-L-methionine</keyword>
<evidence type="ECO:0000256" key="3">
    <source>
        <dbReference type="ARBA" id="ARBA00022573"/>
    </source>
</evidence>
<name>A0AAU0UNN0_9FIRM</name>
<dbReference type="PANTHER" id="PTHR43467:SF2">
    <property type="entry name" value="COBALT-PRECORRIN-2 C(20)-METHYLTRANSFERASE"/>
    <property type="match status" value="1"/>
</dbReference>
<evidence type="ECO:0000256" key="4">
    <source>
        <dbReference type="ARBA" id="ARBA00022603"/>
    </source>
</evidence>
<dbReference type="GO" id="GO:0032259">
    <property type="term" value="P:methylation"/>
    <property type="evidence" value="ECO:0007669"/>
    <property type="project" value="UniProtKB-KW"/>
</dbReference>
<accession>A0AAU0UNN0</accession>
<keyword evidence="3" id="KW-0169">Cobalamin biosynthesis</keyword>
<dbReference type="NCBIfam" id="TIGR01467">
    <property type="entry name" value="cobI_cbiL"/>
    <property type="match status" value="1"/>
</dbReference>
<evidence type="ECO:0000256" key="1">
    <source>
        <dbReference type="ARBA" id="ARBA00004953"/>
    </source>
</evidence>
<dbReference type="Proteomes" id="UP001329915">
    <property type="component" value="Chromosome"/>
</dbReference>
<dbReference type="Pfam" id="PF00590">
    <property type="entry name" value="TP_methylase"/>
    <property type="match status" value="1"/>
</dbReference>
<dbReference type="InterPro" id="IPR035996">
    <property type="entry name" value="4pyrrol_Methylase_sf"/>
</dbReference>
<dbReference type="InterPro" id="IPR006364">
    <property type="entry name" value="CobI/CbiL/CobIJ_dom"/>
</dbReference>
<evidence type="ECO:0000256" key="5">
    <source>
        <dbReference type="ARBA" id="ARBA00022679"/>
    </source>
</evidence>
<dbReference type="Gene3D" id="3.40.1010.10">
    <property type="entry name" value="Cobalt-precorrin-4 Transmethylase, Domain 1"/>
    <property type="match status" value="1"/>
</dbReference>
<evidence type="ECO:0000256" key="7">
    <source>
        <dbReference type="PIRNR" id="PIRNR036427"/>
    </source>
</evidence>
<dbReference type="EMBL" id="CP121694">
    <property type="protein sequence ID" value="WRO21787.1"/>
    <property type="molecule type" value="Genomic_DNA"/>
</dbReference>
<dbReference type="SUPFAM" id="SSF53790">
    <property type="entry name" value="Tetrapyrrole methylase"/>
    <property type="match status" value="1"/>
</dbReference>
<feature type="domain" description="Tetrapyrrole methylase" evidence="8">
    <location>
        <begin position="3"/>
        <end position="210"/>
    </location>
</feature>
<dbReference type="PANTHER" id="PTHR43467">
    <property type="entry name" value="COBALT-PRECORRIN-2 C(20)-METHYLTRANSFERASE"/>
    <property type="match status" value="1"/>
</dbReference>
<comment type="pathway">
    <text evidence="1">Cofactor biosynthesis; adenosylcobalamin biosynthesis.</text>
</comment>
<dbReference type="InterPro" id="IPR014776">
    <property type="entry name" value="4pyrrole_Mease_sub2"/>
</dbReference>
<evidence type="ECO:0000256" key="2">
    <source>
        <dbReference type="ARBA" id="ARBA00005879"/>
    </source>
</evidence>
<dbReference type="PIRSF" id="PIRSF036427">
    <property type="entry name" value="Precrrn-2_mtase"/>
    <property type="match status" value="1"/>
</dbReference>
<reference evidence="9 10" key="1">
    <citation type="submission" date="2023-04" db="EMBL/GenBank/DDBJ databases">
        <authorList>
            <person name="Hsu D."/>
        </authorList>
    </citation>
    <scope>NUCLEOTIDE SEQUENCE [LARGE SCALE GENOMIC DNA]</scope>
    <source>
        <strain evidence="9 10">MK1</strain>
    </source>
</reference>
<dbReference type="EC" id="2.1.1.130" evidence="9"/>
<gene>
    <name evidence="9" type="primary">cobI</name>
    <name evidence="9" type="ORF">MFMK1_001608</name>
</gene>
<dbReference type="RefSeq" id="WP_366924617.1">
    <property type="nucleotide sequence ID" value="NZ_CP121694.1"/>
</dbReference>
<evidence type="ECO:0000313" key="10">
    <source>
        <dbReference type="Proteomes" id="UP001329915"/>
    </source>
</evidence>
<dbReference type="Gene3D" id="3.30.950.10">
    <property type="entry name" value="Methyltransferase, Cobalt-precorrin-4 Transmethylase, Domain 2"/>
    <property type="match status" value="1"/>
</dbReference>
<protein>
    <submittedName>
        <fullName evidence="9">Precorrin-2 C(20)-methyltransferase</fullName>
        <ecNumber evidence="9">2.1.1.130</ecNumber>
    </submittedName>
</protein>